<geneLocation type="plasmid" evidence="2 3">
    <name>unnamed3</name>
</geneLocation>
<keyword evidence="3" id="KW-1185">Reference proteome</keyword>
<organism evidence="2 3">
    <name type="scientific">Vibrio campbellii</name>
    <dbReference type="NCBI Taxonomy" id="680"/>
    <lineage>
        <taxon>Bacteria</taxon>
        <taxon>Pseudomonadati</taxon>
        <taxon>Pseudomonadota</taxon>
        <taxon>Gammaproteobacteria</taxon>
        <taxon>Vibrionales</taxon>
        <taxon>Vibrionaceae</taxon>
        <taxon>Vibrio</taxon>
    </lineage>
</organism>
<reference evidence="2" key="1">
    <citation type="submission" date="2020-03" db="EMBL/GenBank/DDBJ databases">
        <title>Five strains of Vibrio campbellii isolated from Mariana Trench.</title>
        <authorList>
            <person name="Liang J."/>
            <person name="Zhang X.-H."/>
        </authorList>
    </citation>
    <scope>NUCLEOTIDE SEQUENCE</scope>
    <source>
        <strain evidence="2">LJC013</strain>
        <plasmid evidence="2">unnamed3</plasmid>
    </source>
</reference>
<feature type="transmembrane region" description="Helical" evidence="1">
    <location>
        <begin position="53"/>
        <end position="86"/>
    </location>
</feature>
<dbReference type="EMBL" id="CP050474">
    <property type="protein sequence ID" value="UTZ35143.1"/>
    <property type="molecule type" value="Genomic_DNA"/>
</dbReference>
<gene>
    <name evidence="2" type="ORF">HB762_28425</name>
</gene>
<keyword evidence="1" id="KW-0812">Transmembrane</keyword>
<keyword evidence="1" id="KW-1133">Transmembrane helix</keyword>
<keyword evidence="1" id="KW-0472">Membrane</keyword>
<sequence length="89" mass="9659">MHFFKQVLALVREITALHAFAYNHAFAIELGEGNDSLFHLFGGRFRTGDPVEYAISAGVVIVCIILSHITGGQGFAPFFTIGLACMSKV</sequence>
<keyword evidence="2" id="KW-0614">Plasmid</keyword>
<evidence type="ECO:0000313" key="3">
    <source>
        <dbReference type="Proteomes" id="UP001059912"/>
    </source>
</evidence>
<accession>A0ABY5IPK8</accession>
<dbReference type="Proteomes" id="UP001059912">
    <property type="component" value="Plasmid unnamed3"/>
</dbReference>
<protein>
    <submittedName>
        <fullName evidence="2">Uncharacterized protein</fullName>
    </submittedName>
</protein>
<proteinExistence type="predicted"/>
<name>A0ABY5IPK8_9VIBR</name>
<evidence type="ECO:0000256" key="1">
    <source>
        <dbReference type="SAM" id="Phobius"/>
    </source>
</evidence>
<evidence type="ECO:0000313" key="2">
    <source>
        <dbReference type="EMBL" id="UTZ35143.1"/>
    </source>
</evidence>